<evidence type="ECO:0000256" key="3">
    <source>
        <dbReference type="ARBA" id="ARBA00022982"/>
    </source>
</evidence>
<comment type="caution">
    <text evidence="8">The sequence shown here is derived from an EMBL/GenBank/DDBJ whole genome shotgun (WGS) entry which is preliminary data.</text>
</comment>
<dbReference type="EMBL" id="JBAFSM010000043">
    <property type="protein sequence ID" value="MEG3439235.1"/>
    <property type="molecule type" value="Genomic_DNA"/>
</dbReference>
<dbReference type="PANTHER" id="PTHR47627:SF1">
    <property type="entry name" value="RUBREDOXIN-1-RELATED"/>
    <property type="match status" value="1"/>
</dbReference>
<dbReference type="GO" id="GO:0005506">
    <property type="term" value="F:iron ion binding"/>
    <property type="evidence" value="ECO:0007669"/>
    <property type="project" value="UniProtKB-UniRule"/>
</dbReference>
<dbReference type="SUPFAM" id="SSF57802">
    <property type="entry name" value="Rubredoxin-like"/>
    <property type="match status" value="1"/>
</dbReference>
<organism evidence="8 9">
    <name type="scientific">Pannus brasiliensis CCIBt3594</name>
    <dbReference type="NCBI Taxonomy" id="1427578"/>
    <lineage>
        <taxon>Bacteria</taxon>
        <taxon>Bacillati</taxon>
        <taxon>Cyanobacteriota</taxon>
        <taxon>Cyanophyceae</taxon>
        <taxon>Oscillatoriophycideae</taxon>
        <taxon>Chroococcales</taxon>
        <taxon>Microcystaceae</taxon>
        <taxon>Pannus</taxon>
    </lineage>
</organism>
<comment type="cofactor">
    <cofactor evidence="5">
        <name>Fe(3+)</name>
        <dbReference type="ChEBI" id="CHEBI:29034"/>
    </cofactor>
</comment>
<evidence type="ECO:0000256" key="4">
    <source>
        <dbReference type="ARBA" id="ARBA00023004"/>
    </source>
</evidence>
<keyword evidence="6" id="KW-0472">Membrane</keyword>
<dbReference type="PANTHER" id="PTHR47627">
    <property type="entry name" value="RUBREDOXIN"/>
    <property type="match status" value="1"/>
</dbReference>
<dbReference type="InterPro" id="IPR024934">
    <property type="entry name" value="Rubredoxin-like_dom"/>
</dbReference>
<dbReference type="InterPro" id="IPR018527">
    <property type="entry name" value="Rubredoxin_Fe_BS"/>
</dbReference>
<feature type="domain" description="Rubredoxin-like" evidence="7">
    <location>
        <begin position="15"/>
        <end position="66"/>
    </location>
</feature>
<proteinExistence type="inferred from homology"/>
<dbReference type="GO" id="GO:0009055">
    <property type="term" value="F:electron transfer activity"/>
    <property type="evidence" value="ECO:0007669"/>
    <property type="project" value="TreeGrafter"/>
</dbReference>
<dbReference type="PROSITE" id="PS00202">
    <property type="entry name" value="RUBREDOXIN"/>
    <property type="match status" value="1"/>
</dbReference>
<evidence type="ECO:0000256" key="5">
    <source>
        <dbReference type="RuleBase" id="RU003820"/>
    </source>
</evidence>
<accession>A0AAW9QQR0</accession>
<keyword evidence="9" id="KW-1185">Reference proteome</keyword>
<evidence type="ECO:0000256" key="1">
    <source>
        <dbReference type="ARBA" id="ARBA00022448"/>
    </source>
</evidence>
<evidence type="ECO:0000256" key="6">
    <source>
        <dbReference type="SAM" id="Phobius"/>
    </source>
</evidence>
<dbReference type="InterPro" id="IPR050526">
    <property type="entry name" value="Rubredoxin_ET"/>
</dbReference>
<keyword evidence="6" id="KW-0812">Transmembrane</keyword>
<dbReference type="AlphaFoldDB" id="A0AAW9QQR0"/>
<dbReference type="GO" id="GO:0043448">
    <property type="term" value="P:alkane catabolic process"/>
    <property type="evidence" value="ECO:0007669"/>
    <property type="project" value="TreeGrafter"/>
</dbReference>
<keyword evidence="6" id="KW-1133">Transmembrane helix</keyword>
<comment type="similarity">
    <text evidence="5">Belongs to the rubredoxin family.</text>
</comment>
<evidence type="ECO:0000256" key="2">
    <source>
        <dbReference type="ARBA" id="ARBA00022723"/>
    </source>
</evidence>
<evidence type="ECO:0000313" key="8">
    <source>
        <dbReference type="EMBL" id="MEG3439235.1"/>
    </source>
</evidence>
<dbReference type="Pfam" id="PF00301">
    <property type="entry name" value="Rubredoxin"/>
    <property type="match status" value="1"/>
</dbReference>
<dbReference type="InterPro" id="IPR024935">
    <property type="entry name" value="Rubredoxin_dom"/>
</dbReference>
<keyword evidence="3 5" id="KW-0249">Electron transport</keyword>
<dbReference type="RefSeq" id="WP_332866720.1">
    <property type="nucleotide sequence ID" value="NZ_JBAFSM010000043.1"/>
</dbReference>
<name>A0AAW9QQR0_9CHRO</name>
<evidence type="ECO:0000313" key="9">
    <source>
        <dbReference type="Proteomes" id="UP001328733"/>
    </source>
</evidence>
<feature type="transmembrane region" description="Helical" evidence="6">
    <location>
        <begin position="95"/>
        <end position="114"/>
    </location>
</feature>
<evidence type="ECO:0000259" key="7">
    <source>
        <dbReference type="PROSITE" id="PS50903"/>
    </source>
</evidence>
<dbReference type="Proteomes" id="UP001328733">
    <property type="component" value="Unassembled WGS sequence"/>
</dbReference>
<dbReference type="PRINTS" id="PR00163">
    <property type="entry name" value="RUBREDOXIN"/>
</dbReference>
<keyword evidence="1" id="KW-0813">Transport</keyword>
<protein>
    <recommendedName>
        <fullName evidence="5">Rubredoxin</fullName>
    </recommendedName>
</protein>
<dbReference type="CDD" id="cd00730">
    <property type="entry name" value="rubredoxin"/>
    <property type="match status" value="1"/>
</dbReference>
<gene>
    <name evidence="8" type="ORF">V0288_19070</name>
</gene>
<sequence>MSDRPQELTVAEQAPASYECRACGYVYEPSKGDGKNDIPAGTPFEELPETWRCPVCGVRRSQFVNIGAKDAPSGFQENLNYGFGVNRLTPNQKNLLIFGALGLFFLFFMSLYGLS</sequence>
<keyword evidence="2 5" id="KW-0479">Metal-binding</keyword>
<keyword evidence="4 5" id="KW-0408">Iron</keyword>
<dbReference type="PROSITE" id="PS50903">
    <property type="entry name" value="RUBREDOXIN_LIKE"/>
    <property type="match status" value="1"/>
</dbReference>
<dbReference type="FunFam" id="2.20.28.10:FF:000001">
    <property type="entry name" value="Rubredoxin"/>
    <property type="match status" value="1"/>
</dbReference>
<reference evidence="8 9" key="1">
    <citation type="submission" date="2024-01" db="EMBL/GenBank/DDBJ databases">
        <title>Genomic insights into the taxonomy and metabolism of the cyanobacterium Pannus brasiliensis CCIBt3594.</title>
        <authorList>
            <person name="Machado M."/>
            <person name="Botero N.B."/>
            <person name="Andreote A.P.D."/>
            <person name="Feitosa A.M.T."/>
            <person name="Popin R."/>
            <person name="Sivonen K."/>
            <person name="Fiore M.F."/>
        </authorList>
    </citation>
    <scope>NUCLEOTIDE SEQUENCE [LARGE SCALE GENOMIC DNA]</scope>
    <source>
        <strain evidence="8 9">CCIBt3594</strain>
    </source>
</reference>
<dbReference type="Gene3D" id="2.20.28.10">
    <property type="match status" value="1"/>
</dbReference>